<dbReference type="CDD" id="cd03789">
    <property type="entry name" value="GT9_LPS_heptosyltransferase"/>
    <property type="match status" value="1"/>
</dbReference>
<proteinExistence type="predicted"/>
<dbReference type="SUPFAM" id="SSF53756">
    <property type="entry name" value="UDP-Glycosyltransferase/glycogen phosphorylase"/>
    <property type="match status" value="1"/>
</dbReference>
<dbReference type="Proteomes" id="UP001629953">
    <property type="component" value="Unassembled WGS sequence"/>
</dbReference>
<dbReference type="GO" id="GO:0016757">
    <property type="term" value="F:glycosyltransferase activity"/>
    <property type="evidence" value="ECO:0007669"/>
    <property type="project" value="UniProtKB-KW"/>
</dbReference>
<name>A0ABW9GCG6_9GAMM</name>
<dbReference type="RefSeq" id="WP_408625061.1">
    <property type="nucleotide sequence ID" value="NZ_JBEQCT010000011.1"/>
</dbReference>
<keyword evidence="4" id="KW-1185">Reference proteome</keyword>
<evidence type="ECO:0000256" key="2">
    <source>
        <dbReference type="ARBA" id="ARBA00022679"/>
    </source>
</evidence>
<dbReference type="Gene3D" id="3.40.50.2000">
    <property type="entry name" value="Glycogen Phosphorylase B"/>
    <property type="match status" value="2"/>
</dbReference>
<dbReference type="EC" id="2.4.-.-" evidence="3"/>
<reference evidence="3 4" key="1">
    <citation type="journal article" date="2013" name="Int. J. Syst. Evol. Microbiol.">
        <title>Celerinatantimonas yamalensis sp. nov., a cold-adapted diazotrophic bacterium from a cold permafrost brine.</title>
        <authorList>
            <person name="Shcherbakova V."/>
            <person name="Chuvilskaya N."/>
            <person name="Rivkina E."/>
            <person name="Demidov N."/>
            <person name="Uchaeva V."/>
            <person name="Suetin S."/>
            <person name="Suzina N."/>
            <person name="Gilichinsky D."/>
        </authorList>
    </citation>
    <scope>NUCLEOTIDE SEQUENCE [LARGE SCALE GENOMIC DNA]</scope>
    <source>
        <strain evidence="3 4">C7</strain>
    </source>
</reference>
<gene>
    <name evidence="3" type="ORF">ABUE30_17145</name>
</gene>
<dbReference type="PANTHER" id="PTHR30160">
    <property type="entry name" value="TETRAACYLDISACCHARIDE 4'-KINASE-RELATED"/>
    <property type="match status" value="1"/>
</dbReference>
<dbReference type="Pfam" id="PF01075">
    <property type="entry name" value="Glyco_transf_9"/>
    <property type="match status" value="1"/>
</dbReference>
<dbReference type="EMBL" id="JBEQCT010000011">
    <property type="protein sequence ID" value="MFM2486760.1"/>
    <property type="molecule type" value="Genomic_DNA"/>
</dbReference>
<sequence length="636" mass="70265">MMASLSVILFLEQLPVTLAVQLIARWRVDAHYYLVCTESTPISAANIKCCHFSQLPQLMASCAQQTRILINDDGVLAMPDSAGIAQVERSRQVGIVSLRRPDQFGCYAPGLGYTPDHYLSAIVLPSGLYPDWGELGFARRWAGHLAALRSLEQNGGYLLLGFDPLLFPALHGIKGAHVIQTRFQAIEVLRCAVKLWPEGFDEDWLADTLQVITQIATLSDHTLPKQADHEQQLKAQIDQYLTVLTNNILAVGQASTASSAPSTLTVDLRDKDLLVFKIDAIGDMVVATPVIEALLASAARSVTLVVTETLYPLVSKDPRYKKVIAVGQNQLVARHQPEQLLLDDLGLFDEHYDVAIFARYYPDYSLAHHLAVLLGIPERVGLVNLQADEGRCANPITHLTLTHPQPVSHQLHEVEKLLEVLKPLSLVASSSELRLWPIPAYAKRQETIVFGLGASSAKRQWPIKRYLALAQQLVQIYPKRFAFVFVGGGDIDARVLPQRVDIINRIGRDNLYDTCRHLAGATMFIGNDSGVMHLAAALTKPVVELSVHPVGAPAFHLNSPERFSPWQVPQRIVRPLQPAELACAQGCRHEFAHCILQITVNEVYLAAIDLLEEISQLGKGCNHEQQHTPSRLSASR</sequence>
<comment type="caution">
    <text evidence="3">The sequence shown here is derived from an EMBL/GenBank/DDBJ whole genome shotgun (WGS) entry which is preliminary data.</text>
</comment>
<protein>
    <submittedName>
        <fullName evidence="3">Glycosyltransferase family 9 protein</fullName>
        <ecNumber evidence="3">2.4.-.-</ecNumber>
    </submittedName>
</protein>
<keyword evidence="1 3" id="KW-0328">Glycosyltransferase</keyword>
<dbReference type="InterPro" id="IPR002201">
    <property type="entry name" value="Glyco_trans_9"/>
</dbReference>
<keyword evidence="2 3" id="KW-0808">Transferase</keyword>
<evidence type="ECO:0000313" key="4">
    <source>
        <dbReference type="Proteomes" id="UP001629953"/>
    </source>
</evidence>
<evidence type="ECO:0000256" key="1">
    <source>
        <dbReference type="ARBA" id="ARBA00022676"/>
    </source>
</evidence>
<organism evidence="3 4">
    <name type="scientific">Celerinatantimonas yamalensis</name>
    <dbReference type="NCBI Taxonomy" id="559956"/>
    <lineage>
        <taxon>Bacteria</taxon>
        <taxon>Pseudomonadati</taxon>
        <taxon>Pseudomonadota</taxon>
        <taxon>Gammaproteobacteria</taxon>
        <taxon>Celerinatantimonadaceae</taxon>
        <taxon>Celerinatantimonas</taxon>
    </lineage>
</organism>
<dbReference type="InterPro" id="IPR051199">
    <property type="entry name" value="LPS_LOS_Heptosyltrfase"/>
</dbReference>
<accession>A0ABW9GCG6</accession>
<evidence type="ECO:0000313" key="3">
    <source>
        <dbReference type="EMBL" id="MFM2486760.1"/>
    </source>
</evidence>